<dbReference type="PROSITE" id="PS51755">
    <property type="entry name" value="OMPR_PHOB"/>
    <property type="match status" value="1"/>
</dbReference>
<evidence type="ECO:0000313" key="6">
    <source>
        <dbReference type="Proteomes" id="UP001157439"/>
    </source>
</evidence>
<dbReference type="SMART" id="SM00862">
    <property type="entry name" value="Trans_reg_C"/>
    <property type="match status" value="1"/>
</dbReference>
<comment type="caution">
    <text evidence="5">The sequence shown here is derived from an EMBL/GenBank/DDBJ whole genome shotgun (WGS) entry which is preliminary data.</text>
</comment>
<feature type="domain" description="OmpR/PhoB-type" evidence="4">
    <location>
        <begin position="8"/>
        <end position="107"/>
    </location>
</feature>
<accession>A0AA37WVC0</accession>
<keyword evidence="3" id="KW-0472">Membrane</keyword>
<dbReference type="Gene3D" id="1.10.10.10">
    <property type="entry name" value="Winged helix-like DNA-binding domain superfamily/Winged helix DNA-binding domain"/>
    <property type="match status" value="1"/>
</dbReference>
<dbReference type="GO" id="GO:0006355">
    <property type="term" value="P:regulation of DNA-templated transcription"/>
    <property type="evidence" value="ECO:0007669"/>
    <property type="project" value="InterPro"/>
</dbReference>
<evidence type="ECO:0000256" key="3">
    <source>
        <dbReference type="SAM" id="Phobius"/>
    </source>
</evidence>
<evidence type="ECO:0000256" key="2">
    <source>
        <dbReference type="PROSITE-ProRule" id="PRU01091"/>
    </source>
</evidence>
<dbReference type="GO" id="GO:0000160">
    <property type="term" value="P:phosphorelay signal transduction system"/>
    <property type="evidence" value="ECO:0007669"/>
    <property type="project" value="InterPro"/>
</dbReference>
<keyword evidence="3" id="KW-0812">Transmembrane</keyword>
<proteinExistence type="predicted"/>
<organism evidence="5 6">
    <name type="scientific">Paraferrimonas haliotis</name>
    <dbReference type="NCBI Taxonomy" id="2013866"/>
    <lineage>
        <taxon>Bacteria</taxon>
        <taxon>Pseudomonadati</taxon>
        <taxon>Pseudomonadota</taxon>
        <taxon>Gammaproteobacteria</taxon>
        <taxon>Alteromonadales</taxon>
        <taxon>Ferrimonadaceae</taxon>
        <taxon>Paraferrimonas</taxon>
    </lineage>
</organism>
<keyword evidence="1 2" id="KW-0238">DNA-binding</keyword>
<name>A0AA37WVC0_9GAMM</name>
<dbReference type="InterPro" id="IPR001867">
    <property type="entry name" value="OmpR/PhoB-type_DNA-bd"/>
</dbReference>
<keyword evidence="3" id="KW-1133">Transmembrane helix</keyword>
<dbReference type="GO" id="GO:0003677">
    <property type="term" value="F:DNA binding"/>
    <property type="evidence" value="ECO:0007669"/>
    <property type="project" value="UniProtKB-UniRule"/>
</dbReference>
<feature type="transmembrane region" description="Helical" evidence="3">
    <location>
        <begin position="134"/>
        <end position="153"/>
    </location>
</feature>
<dbReference type="SUPFAM" id="SSF46894">
    <property type="entry name" value="C-terminal effector domain of the bipartite response regulators"/>
    <property type="match status" value="1"/>
</dbReference>
<dbReference type="Proteomes" id="UP001157439">
    <property type="component" value="Unassembled WGS sequence"/>
</dbReference>
<sequence length="436" mass="49573">MSSDVGIVIVRKITDYLELDIEGKYILNHIDDSKVALSFSETAVLNELVSHQGEICDKETLLGIGWPNRIVAPSSLTQCISTLRRKLTPFSEINLQAIARRGYQIQIVEQSQVKLVSLHDSETIRQAIVDVSPAVKAFGIILLFVLLAVLFYFSTNHRVTQIAHQWHDEPDISLNLGGQVNQLPLLSFRNSYATTSQNWQRHIDPAHNTSKAPRPFKGVALATSRTHSFAACFLDGITHDSCQHSGAINLVAMESQPAAVDYGALSQIIAQVSDRFRYNRVLIPQGSEGHVTEHHYHADVFFPRANKKLIRGDFAISLIYERNNYGKFFYSVCITDEDCLGEPIKFNARGEFRKFSRRIGEHYVDIFYVTPTQHHLPRPDAIRDFALPFYQELRRVEVSTQPLIFYRLQDEGDKSLWVLPFMGNIVAWANYEKVRL</sequence>
<evidence type="ECO:0000256" key="1">
    <source>
        <dbReference type="ARBA" id="ARBA00023125"/>
    </source>
</evidence>
<dbReference type="Pfam" id="PF00486">
    <property type="entry name" value="Trans_reg_C"/>
    <property type="match status" value="1"/>
</dbReference>
<dbReference type="AlphaFoldDB" id="A0AA37WVC0"/>
<evidence type="ECO:0000259" key="4">
    <source>
        <dbReference type="PROSITE" id="PS51755"/>
    </source>
</evidence>
<evidence type="ECO:0000313" key="5">
    <source>
        <dbReference type="EMBL" id="GLS82218.1"/>
    </source>
</evidence>
<feature type="DNA-binding region" description="OmpR/PhoB-type" evidence="2">
    <location>
        <begin position="8"/>
        <end position="107"/>
    </location>
</feature>
<keyword evidence="6" id="KW-1185">Reference proteome</keyword>
<gene>
    <name evidence="5" type="ORF">GCM10007894_01950</name>
</gene>
<dbReference type="InterPro" id="IPR036388">
    <property type="entry name" value="WH-like_DNA-bd_sf"/>
</dbReference>
<protein>
    <submittedName>
        <fullName evidence="5">CadC family transcriptional regulator</fullName>
    </submittedName>
</protein>
<dbReference type="EMBL" id="BSPO01000001">
    <property type="protein sequence ID" value="GLS82218.1"/>
    <property type="molecule type" value="Genomic_DNA"/>
</dbReference>
<reference evidence="5 6" key="1">
    <citation type="journal article" date="2014" name="Int. J. Syst. Evol. Microbiol.">
        <title>Complete genome sequence of Corynebacterium casei LMG S-19264T (=DSM 44701T), isolated from a smear-ripened cheese.</title>
        <authorList>
            <consortium name="US DOE Joint Genome Institute (JGI-PGF)"/>
            <person name="Walter F."/>
            <person name="Albersmeier A."/>
            <person name="Kalinowski J."/>
            <person name="Ruckert C."/>
        </authorList>
    </citation>
    <scope>NUCLEOTIDE SEQUENCE [LARGE SCALE GENOMIC DNA]</scope>
    <source>
        <strain evidence="5 6">NBRC 112785</strain>
    </source>
</reference>
<dbReference type="InterPro" id="IPR016032">
    <property type="entry name" value="Sig_transdc_resp-reg_C-effctor"/>
</dbReference>